<dbReference type="EMBL" id="GDKF01007875">
    <property type="protein sequence ID" value="JAT70747.1"/>
    <property type="molecule type" value="Transcribed_RNA"/>
</dbReference>
<feature type="compositionally biased region" description="Basic and acidic residues" evidence="1">
    <location>
        <begin position="174"/>
        <end position="183"/>
    </location>
</feature>
<dbReference type="EMBL" id="GDKF01007026">
    <property type="protein sequence ID" value="JAT71596.1"/>
    <property type="molecule type" value="Transcribed_RNA"/>
</dbReference>
<dbReference type="PANTHER" id="PTHR35732">
    <property type="entry name" value="OS10G0545100 PROTEIN"/>
    <property type="match status" value="1"/>
</dbReference>
<dbReference type="EMBL" id="GDKF01003500">
    <property type="protein sequence ID" value="JAT75122.1"/>
    <property type="molecule type" value="Transcribed_RNA"/>
</dbReference>
<evidence type="ECO:0000256" key="1">
    <source>
        <dbReference type="SAM" id="MobiDB-lite"/>
    </source>
</evidence>
<sequence>MAPMMARTGSCQHVFTDTEVPTSIFRAHPHHAQARASFVTHHMPPRHNSISRAPSMTAVLATLHPRICGSPFRQGSVPWQSPRVPTPTSAQTSKRRTAASLHAYLGDESIVRLDEGYQLPTANPSGPMAMLAVGFSPRELEELRALLVELDAHMVELIVATDRMLDMPLSQALKTREGPSERKRPGRPIVYEDGSGSPRTLVLLGMHASEVMEITGAYSAAQPALPPAVFAAAVPRNAHRKLRSLLTEWARDYVGALERRQRP</sequence>
<gene>
    <name evidence="3" type="ORF">g.46323</name>
    <name evidence="5" type="ORF">g.46346</name>
    <name evidence="2" type="ORF">g.46363</name>
    <name evidence="4" type="ORF">g.46377</name>
</gene>
<protein>
    <submittedName>
        <fullName evidence="5">Uncharacterized protein</fullName>
    </submittedName>
</protein>
<evidence type="ECO:0000313" key="2">
    <source>
        <dbReference type="EMBL" id="JAT69683.1"/>
    </source>
</evidence>
<evidence type="ECO:0000313" key="4">
    <source>
        <dbReference type="EMBL" id="JAT71596.1"/>
    </source>
</evidence>
<accession>A0A1D2A7C8</accession>
<evidence type="ECO:0000313" key="3">
    <source>
        <dbReference type="EMBL" id="JAT70747.1"/>
    </source>
</evidence>
<dbReference type="PANTHER" id="PTHR35732:SF1">
    <property type="entry name" value="OS10G0545100 PROTEIN"/>
    <property type="match status" value="1"/>
</dbReference>
<organism evidence="5">
    <name type="scientific">Auxenochlorella protothecoides</name>
    <name type="common">Green microalga</name>
    <name type="synonym">Chlorella protothecoides</name>
    <dbReference type="NCBI Taxonomy" id="3075"/>
    <lineage>
        <taxon>Eukaryota</taxon>
        <taxon>Viridiplantae</taxon>
        <taxon>Chlorophyta</taxon>
        <taxon>core chlorophytes</taxon>
        <taxon>Trebouxiophyceae</taxon>
        <taxon>Chlorellales</taxon>
        <taxon>Chlorellaceae</taxon>
        <taxon>Auxenochlorella</taxon>
    </lineage>
</organism>
<dbReference type="EMBL" id="GDKF01008939">
    <property type="protein sequence ID" value="JAT69683.1"/>
    <property type="molecule type" value="Transcribed_RNA"/>
</dbReference>
<evidence type="ECO:0000313" key="5">
    <source>
        <dbReference type="EMBL" id="JAT75122.1"/>
    </source>
</evidence>
<dbReference type="AlphaFoldDB" id="A0A1D2A7C8"/>
<reference evidence="5" key="1">
    <citation type="submission" date="2015-08" db="EMBL/GenBank/DDBJ databases">
        <authorList>
            <person name="Babu N.S."/>
            <person name="Beckwith C.J."/>
            <person name="Beseler K.G."/>
            <person name="Brison A."/>
            <person name="Carone J.V."/>
            <person name="Caskin T.P."/>
            <person name="Diamond M."/>
            <person name="Durham M.E."/>
            <person name="Foxe J.M."/>
            <person name="Go M."/>
            <person name="Henderson B.A."/>
            <person name="Jones I.B."/>
            <person name="McGettigan J.A."/>
            <person name="Micheletti S.J."/>
            <person name="Nasrallah M.E."/>
            <person name="Ortiz D."/>
            <person name="Piller C.R."/>
            <person name="Privatt S.R."/>
            <person name="Schneider S.L."/>
            <person name="Sharp S."/>
            <person name="Smith T.C."/>
            <person name="Stanton J.D."/>
            <person name="Ullery H.E."/>
            <person name="Wilson R.J."/>
            <person name="Serrano M.G."/>
            <person name="Buck G."/>
            <person name="Lee V."/>
            <person name="Wang Y."/>
            <person name="Carvalho R."/>
            <person name="Voegtly L."/>
            <person name="Shi R."/>
            <person name="Duckworth R."/>
            <person name="Johnson A."/>
            <person name="Loviza R."/>
            <person name="Walstead R."/>
            <person name="Shah Z."/>
            <person name="Kiflezghi M."/>
            <person name="Wade K."/>
            <person name="Ball S.L."/>
            <person name="Bradley K.W."/>
            <person name="Asai D.J."/>
            <person name="Bowman C.A."/>
            <person name="Russell D.A."/>
            <person name="Pope W.H."/>
            <person name="Jacobs-Sera D."/>
            <person name="Hendrix R.W."/>
            <person name="Hatfull G.F."/>
        </authorList>
    </citation>
    <scope>NUCLEOTIDE SEQUENCE</scope>
</reference>
<feature type="region of interest" description="Disordered" evidence="1">
    <location>
        <begin position="74"/>
        <end position="96"/>
    </location>
</feature>
<feature type="region of interest" description="Disordered" evidence="1">
    <location>
        <begin position="173"/>
        <end position="194"/>
    </location>
</feature>
<name>A0A1D2A7C8_AUXPR</name>
<proteinExistence type="predicted"/>